<dbReference type="Proteomes" id="UP000823388">
    <property type="component" value="Chromosome 1K"/>
</dbReference>
<evidence type="ECO:0000256" key="1">
    <source>
        <dbReference type="SAM" id="MobiDB-lite"/>
    </source>
</evidence>
<dbReference type="AlphaFoldDB" id="A0A8T0XKV9"/>
<evidence type="ECO:0000313" key="2">
    <source>
        <dbReference type="EMBL" id="KAG2659618.1"/>
    </source>
</evidence>
<sequence length="399" mass="42207">MPSDPALDLLRKRMASELEALRELVKKAELISRRPACKSGAGAAPAGRRKRILAAEPRPEPRVVEVGGKMMQSVKRRKMSASLDQKQKQMEAPRMSPDERERLAGRLASLAAVPGHIVEFLQQQFGGDAADPQGEIEIDVHKVEDSVLFELKTRLDKFAEESLVADAGSLPKEEHGSAMMDLDPKTTQMGSNLAEVIRSDAIPGQDEGDVDICGVSGSDSGSSSSSSDSSDGSSSGSDDSDSESDSDEAVSGRASPAVLLPEENGTSAPPPPPDPAPEASRSTKPESVPGNGADSAAPPALLLPEVVGPAQLPSHPAPEVAETAEQTEVRGALQRAAPKAVCLAGAIFRAKVRRELMEMERAVQPDESIHPGVLRRLCIAEYGRPGIMRQLGLFLKADA</sequence>
<protein>
    <recommendedName>
        <fullName evidence="4">NET domain-containing protein</fullName>
    </recommendedName>
</protein>
<gene>
    <name evidence="2" type="ORF">PVAP13_1KG372000</name>
</gene>
<name>A0A8T0XKV9_PANVG</name>
<feature type="region of interest" description="Disordered" evidence="1">
    <location>
        <begin position="36"/>
        <end position="98"/>
    </location>
</feature>
<organism evidence="2 3">
    <name type="scientific">Panicum virgatum</name>
    <name type="common">Blackwell switchgrass</name>
    <dbReference type="NCBI Taxonomy" id="38727"/>
    <lineage>
        <taxon>Eukaryota</taxon>
        <taxon>Viridiplantae</taxon>
        <taxon>Streptophyta</taxon>
        <taxon>Embryophyta</taxon>
        <taxon>Tracheophyta</taxon>
        <taxon>Spermatophyta</taxon>
        <taxon>Magnoliopsida</taxon>
        <taxon>Liliopsida</taxon>
        <taxon>Poales</taxon>
        <taxon>Poaceae</taxon>
        <taxon>PACMAD clade</taxon>
        <taxon>Panicoideae</taxon>
        <taxon>Panicodae</taxon>
        <taxon>Paniceae</taxon>
        <taxon>Panicinae</taxon>
        <taxon>Panicum</taxon>
        <taxon>Panicum sect. Hiantes</taxon>
    </lineage>
</organism>
<dbReference type="EMBL" id="CM029037">
    <property type="protein sequence ID" value="KAG2659618.1"/>
    <property type="molecule type" value="Genomic_DNA"/>
</dbReference>
<feature type="compositionally biased region" description="Acidic residues" evidence="1">
    <location>
        <begin position="238"/>
        <end position="248"/>
    </location>
</feature>
<accession>A0A8T0XKV9</accession>
<evidence type="ECO:0000313" key="3">
    <source>
        <dbReference type="Proteomes" id="UP000823388"/>
    </source>
</evidence>
<feature type="compositionally biased region" description="Basic and acidic residues" evidence="1">
    <location>
        <begin position="85"/>
        <end position="98"/>
    </location>
</feature>
<comment type="caution">
    <text evidence="2">The sequence shown here is derived from an EMBL/GenBank/DDBJ whole genome shotgun (WGS) entry which is preliminary data.</text>
</comment>
<feature type="region of interest" description="Disordered" evidence="1">
    <location>
        <begin position="200"/>
        <end position="299"/>
    </location>
</feature>
<evidence type="ECO:0008006" key="4">
    <source>
        <dbReference type="Google" id="ProtNLM"/>
    </source>
</evidence>
<reference evidence="2" key="1">
    <citation type="submission" date="2020-05" db="EMBL/GenBank/DDBJ databases">
        <title>WGS assembly of Panicum virgatum.</title>
        <authorList>
            <person name="Lovell J.T."/>
            <person name="Jenkins J."/>
            <person name="Shu S."/>
            <person name="Juenger T.E."/>
            <person name="Schmutz J."/>
        </authorList>
    </citation>
    <scope>NUCLEOTIDE SEQUENCE</scope>
    <source>
        <strain evidence="2">AP13</strain>
    </source>
</reference>
<keyword evidence="3" id="KW-1185">Reference proteome</keyword>
<dbReference type="InterPro" id="IPR052442">
    <property type="entry name" value="Env_Response_Regulator"/>
</dbReference>
<dbReference type="PANTHER" id="PTHR46136">
    <property type="entry name" value="TRANSCRIPTION FACTOR GTE8"/>
    <property type="match status" value="1"/>
</dbReference>
<feature type="compositionally biased region" description="Low complexity" evidence="1">
    <location>
        <begin position="216"/>
        <end position="237"/>
    </location>
</feature>
<dbReference type="PANTHER" id="PTHR46136:SF8">
    <property type="entry name" value="OS05G0324000 PROTEIN"/>
    <property type="match status" value="1"/>
</dbReference>
<proteinExistence type="predicted"/>